<evidence type="ECO:0000313" key="5">
    <source>
        <dbReference type="EMBL" id="TGY07120.1"/>
    </source>
</evidence>
<name>A0A4V3RC21_9BACE</name>
<comment type="caution">
    <text evidence="5">The sequence shown here is derived from an EMBL/GenBank/DDBJ whole genome shotgun (WGS) entry which is preliminary data.</text>
</comment>
<dbReference type="SMART" id="SM00990">
    <property type="entry name" value="VRR_NUC"/>
    <property type="match status" value="1"/>
</dbReference>
<comment type="cofactor">
    <cofactor evidence="1">
        <name>Mg(2+)</name>
        <dbReference type="ChEBI" id="CHEBI:18420"/>
    </cofactor>
</comment>
<accession>A0A4V3RC21</accession>
<feature type="domain" description="VRR-NUC" evidence="4">
    <location>
        <begin position="13"/>
        <end position="93"/>
    </location>
</feature>
<dbReference type="GO" id="GO:0016788">
    <property type="term" value="F:hydrolase activity, acting on ester bonds"/>
    <property type="evidence" value="ECO:0007669"/>
    <property type="project" value="InterPro"/>
</dbReference>
<dbReference type="Proteomes" id="UP000305751">
    <property type="component" value="Unassembled WGS sequence"/>
</dbReference>
<evidence type="ECO:0000256" key="3">
    <source>
        <dbReference type="ARBA" id="ARBA00022801"/>
    </source>
</evidence>
<gene>
    <name evidence="5" type="ORF">E5356_05170</name>
</gene>
<protein>
    <submittedName>
        <fullName evidence="5">VRR-NUC domain-containing protein</fullName>
    </submittedName>
</protein>
<dbReference type="InterPro" id="IPR011856">
    <property type="entry name" value="tRNA_endonuc-like_dom_sf"/>
</dbReference>
<organism evidence="5 6">
    <name type="scientific">Bacteroides acidifaciens</name>
    <dbReference type="NCBI Taxonomy" id="85831"/>
    <lineage>
        <taxon>Bacteria</taxon>
        <taxon>Pseudomonadati</taxon>
        <taxon>Bacteroidota</taxon>
        <taxon>Bacteroidia</taxon>
        <taxon>Bacteroidales</taxon>
        <taxon>Bacteroidaceae</taxon>
        <taxon>Bacteroides</taxon>
    </lineage>
</organism>
<dbReference type="AlphaFoldDB" id="A0A4V3RC21"/>
<dbReference type="GO" id="GO:0003676">
    <property type="term" value="F:nucleic acid binding"/>
    <property type="evidence" value="ECO:0007669"/>
    <property type="project" value="InterPro"/>
</dbReference>
<keyword evidence="2" id="KW-0540">Nuclease</keyword>
<dbReference type="Gene3D" id="3.40.1350.10">
    <property type="match status" value="1"/>
</dbReference>
<keyword evidence="6" id="KW-1185">Reference proteome</keyword>
<evidence type="ECO:0000256" key="1">
    <source>
        <dbReference type="ARBA" id="ARBA00001946"/>
    </source>
</evidence>
<evidence type="ECO:0000313" key="6">
    <source>
        <dbReference type="Proteomes" id="UP000305751"/>
    </source>
</evidence>
<dbReference type="InterPro" id="IPR014883">
    <property type="entry name" value="VRR_NUC"/>
</dbReference>
<evidence type="ECO:0000256" key="2">
    <source>
        <dbReference type="ARBA" id="ARBA00022722"/>
    </source>
</evidence>
<reference evidence="5 6" key="1">
    <citation type="submission" date="2019-04" db="EMBL/GenBank/DDBJ databases">
        <title>Microbes associate with the intestines of laboratory mice.</title>
        <authorList>
            <person name="Navarre W."/>
            <person name="Wong E."/>
            <person name="Huang K."/>
            <person name="Tropini C."/>
            <person name="Ng K."/>
            <person name="Yu B."/>
        </authorList>
    </citation>
    <scope>NUCLEOTIDE SEQUENCE [LARGE SCALE GENOMIC DNA]</scope>
    <source>
        <strain evidence="5 6">NM70_E10</strain>
    </source>
</reference>
<proteinExistence type="predicted"/>
<evidence type="ECO:0000259" key="4">
    <source>
        <dbReference type="SMART" id="SM00990"/>
    </source>
</evidence>
<sequence>MDKVQNIVRHADVSEKAIERYLCKVVKQLGGVCLKYSNPGATGYPDRVALMPAGVCLWFELKSKGRKVSKVQAIRIKELESIGHAVYVCDSKESINTVFSELRYDI</sequence>
<dbReference type="EMBL" id="SRZA01000008">
    <property type="protein sequence ID" value="TGY07120.1"/>
    <property type="molecule type" value="Genomic_DNA"/>
</dbReference>
<dbReference type="RefSeq" id="WP_136013790.1">
    <property type="nucleotide sequence ID" value="NZ_SRZA01000008.1"/>
</dbReference>
<dbReference type="GO" id="GO:0004518">
    <property type="term" value="F:nuclease activity"/>
    <property type="evidence" value="ECO:0007669"/>
    <property type="project" value="UniProtKB-KW"/>
</dbReference>
<keyword evidence="3" id="KW-0378">Hydrolase</keyword>